<proteinExistence type="predicted"/>
<dbReference type="KEGG" id="phr:C6569_20240"/>
<keyword evidence="2" id="KW-1185">Reference proteome</keyword>
<dbReference type="Proteomes" id="UP000237889">
    <property type="component" value="Chromosome"/>
</dbReference>
<name>A0A2S0NGL7_9HYPH</name>
<evidence type="ECO:0008006" key="3">
    <source>
        <dbReference type="Google" id="ProtNLM"/>
    </source>
</evidence>
<dbReference type="RefSeq" id="WP_106750556.1">
    <property type="nucleotide sequence ID" value="NZ_CP027668.1"/>
</dbReference>
<evidence type="ECO:0000313" key="1">
    <source>
        <dbReference type="EMBL" id="AVO47186.1"/>
    </source>
</evidence>
<reference evidence="1 2" key="1">
    <citation type="submission" date="2018-03" db="EMBL/GenBank/DDBJ databases">
        <title>Genome sequencing of Phreatobacter sp.</title>
        <authorList>
            <person name="Kim S.-J."/>
            <person name="Heo J."/>
            <person name="Kwon S.-W."/>
        </authorList>
    </citation>
    <scope>NUCLEOTIDE SEQUENCE [LARGE SCALE GENOMIC DNA]</scope>
    <source>
        <strain evidence="1 2">S-12</strain>
    </source>
</reference>
<dbReference type="AlphaFoldDB" id="A0A2S0NGL7"/>
<organism evidence="1 2">
    <name type="scientific">Phreatobacter cathodiphilus</name>
    <dbReference type="NCBI Taxonomy" id="1868589"/>
    <lineage>
        <taxon>Bacteria</taxon>
        <taxon>Pseudomonadati</taxon>
        <taxon>Pseudomonadota</taxon>
        <taxon>Alphaproteobacteria</taxon>
        <taxon>Hyphomicrobiales</taxon>
        <taxon>Phreatobacteraceae</taxon>
        <taxon>Phreatobacter</taxon>
    </lineage>
</organism>
<dbReference type="EMBL" id="CP027668">
    <property type="protein sequence ID" value="AVO47186.1"/>
    <property type="molecule type" value="Genomic_DNA"/>
</dbReference>
<protein>
    <recommendedName>
        <fullName evidence="3">DUF883 domain-containing protein</fullName>
    </recommendedName>
</protein>
<evidence type="ECO:0000313" key="2">
    <source>
        <dbReference type="Proteomes" id="UP000237889"/>
    </source>
</evidence>
<dbReference type="OrthoDB" id="8163977at2"/>
<gene>
    <name evidence="1" type="ORF">C6569_20240</name>
</gene>
<accession>A0A2S0NGL7</accession>
<sequence length="119" mass="11865">MARAKADNDTTFEAVGEAAESMGDRARAGAATAADLASELAGKASAASEAASEAAADIAQDVSARLKAVGIDTEVMAGAAKDQLGGLRQMLADEMQSRPLRTLGLAAAAGIVLGFLSSR</sequence>